<organism evidence="9 10">
    <name type="scientific">Heyndrickxia acidicola</name>
    <dbReference type="NCBI Taxonomy" id="209389"/>
    <lineage>
        <taxon>Bacteria</taxon>
        <taxon>Bacillati</taxon>
        <taxon>Bacillota</taxon>
        <taxon>Bacilli</taxon>
        <taxon>Bacillales</taxon>
        <taxon>Bacillaceae</taxon>
        <taxon>Heyndrickxia</taxon>
    </lineage>
</organism>
<evidence type="ECO:0000313" key="10">
    <source>
        <dbReference type="Proteomes" id="UP001341444"/>
    </source>
</evidence>
<feature type="domain" description="Type II secretion system protein GspF" evidence="8">
    <location>
        <begin position="227"/>
        <end position="348"/>
    </location>
</feature>
<accession>A0ABU6MPI8</accession>
<protein>
    <submittedName>
        <fullName evidence="9">Competence type IV pilus assembly protein ComGB</fullName>
    </submittedName>
</protein>
<gene>
    <name evidence="9" type="primary">comGB</name>
    <name evidence="9" type="ORF">P4T90_19015</name>
</gene>
<dbReference type="InterPro" id="IPR018076">
    <property type="entry name" value="T2SS_GspF_dom"/>
</dbReference>
<evidence type="ECO:0000256" key="1">
    <source>
        <dbReference type="ARBA" id="ARBA00004651"/>
    </source>
</evidence>
<dbReference type="PRINTS" id="PR00812">
    <property type="entry name" value="BCTERIALGSPF"/>
</dbReference>
<dbReference type="NCBIfam" id="NF041012">
    <property type="entry name" value="T4P_ComGB"/>
    <property type="match status" value="1"/>
</dbReference>
<keyword evidence="10" id="KW-1185">Reference proteome</keyword>
<dbReference type="EMBL" id="JARMAB010000030">
    <property type="protein sequence ID" value="MED1205142.1"/>
    <property type="molecule type" value="Genomic_DNA"/>
</dbReference>
<name>A0ABU6MPI8_9BACI</name>
<keyword evidence="6 7" id="KW-0472">Membrane</keyword>
<evidence type="ECO:0000259" key="8">
    <source>
        <dbReference type="Pfam" id="PF00482"/>
    </source>
</evidence>
<evidence type="ECO:0000313" key="9">
    <source>
        <dbReference type="EMBL" id="MED1205142.1"/>
    </source>
</evidence>
<evidence type="ECO:0000256" key="6">
    <source>
        <dbReference type="ARBA" id="ARBA00023136"/>
    </source>
</evidence>
<comment type="caution">
    <text evidence="9">The sequence shown here is derived from an EMBL/GenBank/DDBJ whole genome shotgun (WGS) entry which is preliminary data.</text>
</comment>
<comment type="similarity">
    <text evidence="2">Belongs to the GSP F family.</text>
</comment>
<keyword evidence="3" id="KW-1003">Cell membrane</keyword>
<evidence type="ECO:0000256" key="7">
    <source>
        <dbReference type="SAM" id="Phobius"/>
    </source>
</evidence>
<dbReference type="Gene3D" id="1.20.81.30">
    <property type="entry name" value="Type II secretion system (T2SS), domain F"/>
    <property type="match status" value="2"/>
</dbReference>
<reference evidence="9 10" key="1">
    <citation type="submission" date="2023-03" db="EMBL/GenBank/DDBJ databases">
        <title>Bacillus Genome Sequencing.</title>
        <authorList>
            <person name="Dunlap C."/>
        </authorList>
    </citation>
    <scope>NUCLEOTIDE SEQUENCE [LARGE SCALE GENOMIC DNA]</scope>
    <source>
        <strain evidence="9 10">B-23453</strain>
    </source>
</reference>
<feature type="transmembrane region" description="Helical" evidence="7">
    <location>
        <begin position="120"/>
        <end position="141"/>
    </location>
</feature>
<feature type="domain" description="Type II secretion system protein GspF" evidence="8">
    <location>
        <begin position="28"/>
        <end position="147"/>
    </location>
</feature>
<keyword evidence="4 7" id="KW-0812">Transmembrane</keyword>
<dbReference type="InterPro" id="IPR042094">
    <property type="entry name" value="T2SS_GspF_sf"/>
</dbReference>
<dbReference type="RefSeq" id="WP_232317501.1">
    <property type="nucleotide sequence ID" value="NZ_JARMAB010000030.1"/>
</dbReference>
<dbReference type="PANTHER" id="PTHR30012:SF0">
    <property type="entry name" value="TYPE II SECRETION SYSTEM PROTEIN F-RELATED"/>
    <property type="match status" value="1"/>
</dbReference>
<keyword evidence="5 7" id="KW-1133">Transmembrane helix</keyword>
<dbReference type="InterPro" id="IPR047692">
    <property type="entry name" value="T4P_ComGB"/>
</dbReference>
<dbReference type="InterPro" id="IPR003004">
    <property type="entry name" value="GspF/PilC"/>
</dbReference>
<proteinExistence type="inferred from homology"/>
<evidence type="ECO:0000256" key="3">
    <source>
        <dbReference type="ARBA" id="ARBA00022475"/>
    </source>
</evidence>
<sequence length="356" mass="42006">MAIFLKTNLIAGFTKWKKRKPLNEQGNFLTRLGEMLENGFSISEAIDFYSRLDGRSRLVTENIVAELHNGVPIHEILFREHFDQNACIQIFFADKHGYMSEALIGAGDYLRKKARDRKTVVKLLQYPLILIIILFFVMILLKNLLLPQFNNLYQSMGYNSSRNIHFLIDFLKNTPIYVLLFTLFLLVCLLISHLYFRKKSPIEKAEWLSRIPIFQFYYKLYISQFLAREWSFLLRSGFSINEVLRHMKNQSFRPLLRDTAETVMNRLQLGEPFSVILSDVRFIEKEFTMVVKHGEKNGRMDHELLYYSQFSFVRMEEKLQKIFRSLQPAIFIVIGLMIVAVYISILYPMFQMIDAV</sequence>
<evidence type="ECO:0000256" key="4">
    <source>
        <dbReference type="ARBA" id="ARBA00022692"/>
    </source>
</evidence>
<feature type="transmembrane region" description="Helical" evidence="7">
    <location>
        <begin position="329"/>
        <end position="350"/>
    </location>
</feature>
<dbReference type="Proteomes" id="UP001341444">
    <property type="component" value="Unassembled WGS sequence"/>
</dbReference>
<feature type="transmembrane region" description="Helical" evidence="7">
    <location>
        <begin position="176"/>
        <end position="196"/>
    </location>
</feature>
<dbReference type="Pfam" id="PF00482">
    <property type="entry name" value="T2SSF"/>
    <property type="match status" value="2"/>
</dbReference>
<dbReference type="PANTHER" id="PTHR30012">
    <property type="entry name" value="GENERAL SECRETION PATHWAY PROTEIN"/>
    <property type="match status" value="1"/>
</dbReference>
<comment type="subcellular location">
    <subcellularLocation>
        <location evidence="1">Cell membrane</location>
        <topology evidence="1">Multi-pass membrane protein</topology>
    </subcellularLocation>
</comment>
<evidence type="ECO:0000256" key="2">
    <source>
        <dbReference type="ARBA" id="ARBA00005745"/>
    </source>
</evidence>
<evidence type="ECO:0000256" key="5">
    <source>
        <dbReference type="ARBA" id="ARBA00022989"/>
    </source>
</evidence>